<reference evidence="4" key="1">
    <citation type="journal article" date="2020" name="Phytopathology">
        <title>Genome Sequence Resources of Colletotrichum truncatum, C. plurivorum, C. musicola, and C. sojae: Four Species Pathogenic to Soybean (Glycine max).</title>
        <authorList>
            <person name="Rogerio F."/>
            <person name="Boufleur T.R."/>
            <person name="Ciampi-Guillardi M."/>
            <person name="Sukno S.A."/>
            <person name="Thon M.R."/>
            <person name="Massola Junior N.S."/>
            <person name="Baroncelli R."/>
        </authorList>
    </citation>
    <scope>NUCLEOTIDE SEQUENCE</scope>
    <source>
        <strain evidence="4">LFN0074</strain>
    </source>
</reference>
<dbReference type="GO" id="GO:0016491">
    <property type="term" value="F:oxidoreductase activity"/>
    <property type="evidence" value="ECO:0007669"/>
    <property type="project" value="UniProtKB-KW"/>
</dbReference>
<name>A0A8H6N1P5_9PEZI</name>
<organism evidence="4 5">
    <name type="scientific">Colletotrichum musicola</name>
    <dbReference type="NCBI Taxonomy" id="2175873"/>
    <lineage>
        <taxon>Eukaryota</taxon>
        <taxon>Fungi</taxon>
        <taxon>Dikarya</taxon>
        <taxon>Ascomycota</taxon>
        <taxon>Pezizomycotina</taxon>
        <taxon>Sordariomycetes</taxon>
        <taxon>Hypocreomycetidae</taxon>
        <taxon>Glomerellales</taxon>
        <taxon>Glomerellaceae</taxon>
        <taxon>Colletotrichum</taxon>
        <taxon>Colletotrichum orchidearum species complex</taxon>
    </lineage>
</organism>
<dbReference type="PANTHER" id="PTHR47706">
    <property type="entry name" value="NMRA-LIKE FAMILY PROTEIN"/>
    <property type="match status" value="1"/>
</dbReference>
<evidence type="ECO:0000256" key="2">
    <source>
        <dbReference type="ARBA" id="ARBA00022857"/>
    </source>
</evidence>
<keyword evidence="3" id="KW-0560">Oxidoreductase</keyword>
<sequence length="317" mass="34607">MVKVALAGGWGQLGHEVLDALIARHKHDILILSRRDAPTPDLGRGVHTVLSFLAGPDHQGAASAQQDAQISLIDASVRAGVKRFAPSEWASAGFDHMPWYAFKQSARDHLSNLSKDKKATSLIPPSPSLFTNYLLHPFQSAKHVRVFEQQINFYARRALVADTECFVTSTAVRDVAKVVALAVEYEGEWPVDGGISGARMTIEEVIALGEKIRGTHTPSCGPLDVTELRMQDLEAGVVKAPWFPEIDHPAIPEETQDAVRPVLLAGVLRSLAAGAWESSDTWNRLLPDFEFTQPEDIFTKGWAAVDAGAESIPVEDY</sequence>
<gene>
    <name evidence="4" type="ORF">CMUS01_12312</name>
</gene>
<comment type="similarity">
    <text evidence="1">Belongs to the NmrA-type oxidoreductase family. Isoflavone reductase subfamily.</text>
</comment>
<keyword evidence="5" id="KW-1185">Reference proteome</keyword>
<evidence type="ECO:0000313" key="5">
    <source>
        <dbReference type="Proteomes" id="UP000639643"/>
    </source>
</evidence>
<keyword evidence="2" id="KW-0521">NADP</keyword>
<evidence type="ECO:0000313" key="4">
    <source>
        <dbReference type="EMBL" id="KAF6816170.1"/>
    </source>
</evidence>
<comment type="caution">
    <text evidence="4">The sequence shown here is derived from an EMBL/GenBank/DDBJ whole genome shotgun (WGS) entry which is preliminary data.</text>
</comment>
<dbReference type="Proteomes" id="UP000639643">
    <property type="component" value="Unassembled WGS sequence"/>
</dbReference>
<dbReference type="InterPro" id="IPR036291">
    <property type="entry name" value="NAD(P)-bd_dom_sf"/>
</dbReference>
<dbReference type="PANTHER" id="PTHR47706:SF4">
    <property type="entry name" value="NMRA-LIKE DOMAIN-CONTAINING PROTEIN"/>
    <property type="match status" value="1"/>
</dbReference>
<proteinExistence type="inferred from homology"/>
<evidence type="ECO:0000256" key="3">
    <source>
        <dbReference type="ARBA" id="ARBA00023002"/>
    </source>
</evidence>
<dbReference type="Gene3D" id="3.40.50.720">
    <property type="entry name" value="NAD(P)-binding Rossmann-like Domain"/>
    <property type="match status" value="1"/>
</dbReference>
<dbReference type="SUPFAM" id="SSF51735">
    <property type="entry name" value="NAD(P)-binding Rossmann-fold domains"/>
    <property type="match status" value="1"/>
</dbReference>
<dbReference type="OrthoDB" id="10000533at2759"/>
<dbReference type="InterPro" id="IPR051609">
    <property type="entry name" value="NmrA/Isoflavone_reductase-like"/>
</dbReference>
<evidence type="ECO:0000256" key="1">
    <source>
        <dbReference type="ARBA" id="ARBA00005725"/>
    </source>
</evidence>
<dbReference type="EMBL" id="WIGM01000681">
    <property type="protein sequence ID" value="KAF6816170.1"/>
    <property type="molecule type" value="Genomic_DNA"/>
</dbReference>
<dbReference type="AlphaFoldDB" id="A0A8H6N1P5"/>
<accession>A0A8H6N1P5</accession>
<protein>
    <submittedName>
        <fullName evidence="4">NmrA-like family protein</fullName>
    </submittedName>
</protein>